<dbReference type="Ensembl" id="ENSCSET00000024725.1">
    <property type="protein sequence ID" value="ENSCSEP00000024395.1"/>
    <property type="gene ID" value="ENSCSEG00000015579.1"/>
</dbReference>
<protein>
    <submittedName>
        <fullName evidence="1">Uncharacterized protein</fullName>
    </submittedName>
</protein>
<dbReference type="AlphaFoldDB" id="A0A3P8WIC4"/>
<dbReference type="Proteomes" id="UP000265120">
    <property type="component" value="Chromosome Z"/>
</dbReference>
<evidence type="ECO:0000313" key="1">
    <source>
        <dbReference type="Ensembl" id="ENSCSEP00000024395.1"/>
    </source>
</evidence>
<name>A0A3P8WIC4_CYNSE</name>
<keyword evidence="2" id="KW-1185">Reference proteome</keyword>
<proteinExistence type="predicted"/>
<accession>A0A3P8WIC4</accession>
<dbReference type="GeneTree" id="ENSGT00940000176950"/>
<reference evidence="1" key="2">
    <citation type="submission" date="2025-08" db="UniProtKB">
        <authorList>
            <consortium name="Ensembl"/>
        </authorList>
    </citation>
    <scope>IDENTIFICATION</scope>
</reference>
<reference evidence="1 2" key="1">
    <citation type="journal article" date="2014" name="Nat. Genet.">
        <title>Whole-genome sequence of a flatfish provides insights into ZW sex chromosome evolution and adaptation to a benthic lifestyle.</title>
        <authorList>
            <person name="Chen S."/>
            <person name="Zhang G."/>
            <person name="Shao C."/>
            <person name="Huang Q."/>
            <person name="Liu G."/>
            <person name="Zhang P."/>
            <person name="Song W."/>
            <person name="An N."/>
            <person name="Chalopin D."/>
            <person name="Volff J.N."/>
            <person name="Hong Y."/>
            <person name="Li Q."/>
            <person name="Sha Z."/>
            <person name="Zhou H."/>
            <person name="Xie M."/>
            <person name="Yu Q."/>
            <person name="Liu Y."/>
            <person name="Xiang H."/>
            <person name="Wang N."/>
            <person name="Wu K."/>
            <person name="Yang C."/>
            <person name="Zhou Q."/>
            <person name="Liao X."/>
            <person name="Yang L."/>
            <person name="Hu Q."/>
            <person name="Zhang J."/>
            <person name="Meng L."/>
            <person name="Jin L."/>
            <person name="Tian Y."/>
            <person name="Lian J."/>
            <person name="Yang J."/>
            <person name="Miao G."/>
            <person name="Liu S."/>
            <person name="Liang Z."/>
            <person name="Yan F."/>
            <person name="Li Y."/>
            <person name="Sun B."/>
            <person name="Zhang H."/>
            <person name="Zhang J."/>
            <person name="Zhu Y."/>
            <person name="Du M."/>
            <person name="Zhao Y."/>
            <person name="Schartl M."/>
            <person name="Tang Q."/>
            <person name="Wang J."/>
        </authorList>
    </citation>
    <scope>NUCLEOTIDE SEQUENCE</scope>
</reference>
<evidence type="ECO:0000313" key="2">
    <source>
        <dbReference type="Proteomes" id="UP000265120"/>
    </source>
</evidence>
<organism evidence="1 2">
    <name type="scientific">Cynoglossus semilaevis</name>
    <name type="common">Tongue sole</name>
    <dbReference type="NCBI Taxonomy" id="244447"/>
    <lineage>
        <taxon>Eukaryota</taxon>
        <taxon>Metazoa</taxon>
        <taxon>Chordata</taxon>
        <taxon>Craniata</taxon>
        <taxon>Vertebrata</taxon>
        <taxon>Euteleostomi</taxon>
        <taxon>Actinopterygii</taxon>
        <taxon>Neopterygii</taxon>
        <taxon>Teleostei</taxon>
        <taxon>Neoteleostei</taxon>
        <taxon>Acanthomorphata</taxon>
        <taxon>Carangaria</taxon>
        <taxon>Pleuronectiformes</taxon>
        <taxon>Pleuronectoidei</taxon>
        <taxon>Cynoglossidae</taxon>
        <taxon>Cynoglossinae</taxon>
        <taxon>Cynoglossus</taxon>
    </lineage>
</organism>
<sequence length="119" mass="13031">MGLAKCRGVNRQGKMPRLIDAFCTGAPIQTELQVLGGVVGLSQLFRDPHCHYTDVAGVQLHVVARVTMNGVSTAHSAIIKSSREVVCDGLVDPLVCAALEWFEDDGDLWTDRQRRVLDQ</sequence>
<dbReference type="InParanoid" id="A0A3P8WIC4"/>
<dbReference type="OMA" id="PQLANNY"/>
<reference evidence="1" key="3">
    <citation type="submission" date="2025-09" db="UniProtKB">
        <authorList>
            <consortium name="Ensembl"/>
        </authorList>
    </citation>
    <scope>IDENTIFICATION</scope>
</reference>